<reference evidence="1 2" key="1">
    <citation type="submission" date="2013-02" db="EMBL/GenBank/DDBJ databases">
        <title>Co-occurrence of anaerobic bacteria in colorectal carcinomas.</title>
        <authorList>
            <person name="Holt R.A."/>
            <person name="Warren R.L."/>
            <person name="Allen-Vercoe E."/>
            <person name="Pleasance S."/>
            <person name="Freeman D.J."/>
            <person name="Watson P."/>
            <person name="Moore R."/>
            <person name="Cochrane K."/>
        </authorList>
    </citation>
    <scope>NUCLEOTIDE SEQUENCE [LARGE SCALE GENOMIC DNA]</scope>
    <source>
        <strain evidence="1 2">CC57C</strain>
    </source>
</reference>
<comment type="caution">
    <text evidence="1">The sequence shown here is derived from an EMBL/GenBank/DDBJ whole genome shotgun (WGS) entry which is preliminary data.</text>
</comment>
<sequence>MAWLILGFLLHVKEMEGGWMALCWQLPKGVQAQSEVKPKQKSSLAIYLFSFLWERKGLYLRSACSYE</sequence>
<proteinExistence type="predicted"/>
<feature type="non-terminal residue" evidence="1">
    <location>
        <position position="67"/>
    </location>
</feature>
<protein>
    <submittedName>
        <fullName evidence="1">Uncharacterized protein</fullName>
    </submittedName>
</protein>
<dbReference type="EMBL" id="AOTD01000091">
    <property type="protein sequence ID" value="EMG31003.1"/>
    <property type="molecule type" value="Genomic_DNA"/>
</dbReference>
<dbReference type="AlphaFoldDB" id="M3JCG7"/>
<evidence type="ECO:0000313" key="2">
    <source>
        <dbReference type="Proteomes" id="UP000011782"/>
    </source>
</evidence>
<name>M3JCG7_9BACT</name>
<organism evidence="1 2">
    <name type="scientific">Campylobacter showae CC57C</name>
    <dbReference type="NCBI Taxonomy" id="1073353"/>
    <lineage>
        <taxon>Bacteria</taxon>
        <taxon>Pseudomonadati</taxon>
        <taxon>Campylobacterota</taxon>
        <taxon>Epsilonproteobacteria</taxon>
        <taxon>Campylobacterales</taxon>
        <taxon>Campylobacteraceae</taxon>
        <taxon>Campylobacter</taxon>
    </lineage>
</organism>
<evidence type="ECO:0000313" key="1">
    <source>
        <dbReference type="EMBL" id="EMG31003.1"/>
    </source>
</evidence>
<dbReference type="Proteomes" id="UP000011782">
    <property type="component" value="Unassembled WGS sequence"/>
</dbReference>
<accession>M3JCG7</accession>
<gene>
    <name evidence="1" type="ORF">H740_03522</name>
</gene>